<dbReference type="AlphaFoldDB" id="A0AAN7CS49"/>
<proteinExistence type="predicted"/>
<comment type="caution">
    <text evidence="1">The sequence shown here is derived from an EMBL/GenBank/DDBJ whole genome shotgun (WGS) entry which is preliminary data.</text>
</comment>
<keyword evidence="2" id="KW-1185">Reference proteome</keyword>
<organism evidence="1 2">
    <name type="scientific">Corynascus novoguineensis</name>
    <dbReference type="NCBI Taxonomy" id="1126955"/>
    <lineage>
        <taxon>Eukaryota</taxon>
        <taxon>Fungi</taxon>
        <taxon>Dikarya</taxon>
        <taxon>Ascomycota</taxon>
        <taxon>Pezizomycotina</taxon>
        <taxon>Sordariomycetes</taxon>
        <taxon>Sordariomycetidae</taxon>
        <taxon>Sordariales</taxon>
        <taxon>Chaetomiaceae</taxon>
        <taxon>Corynascus</taxon>
    </lineage>
</organism>
<evidence type="ECO:0000313" key="1">
    <source>
        <dbReference type="EMBL" id="KAK4247304.1"/>
    </source>
</evidence>
<gene>
    <name evidence="1" type="ORF">C7999DRAFT_14649</name>
</gene>
<reference evidence="1" key="2">
    <citation type="submission" date="2023-05" db="EMBL/GenBank/DDBJ databases">
        <authorList>
            <consortium name="Lawrence Berkeley National Laboratory"/>
            <person name="Steindorff A."/>
            <person name="Hensen N."/>
            <person name="Bonometti L."/>
            <person name="Westerberg I."/>
            <person name="Brannstrom I.O."/>
            <person name="Guillou S."/>
            <person name="Cros-Aarteil S."/>
            <person name="Calhoun S."/>
            <person name="Haridas S."/>
            <person name="Kuo A."/>
            <person name="Mondo S."/>
            <person name="Pangilinan J."/>
            <person name="Riley R."/>
            <person name="Labutti K."/>
            <person name="Andreopoulos B."/>
            <person name="Lipzen A."/>
            <person name="Chen C."/>
            <person name="Yanf M."/>
            <person name="Daum C."/>
            <person name="Ng V."/>
            <person name="Clum A."/>
            <person name="Ohm R."/>
            <person name="Martin F."/>
            <person name="Silar P."/>
            <person name="Natvig D."/>
            <person name="Lalanne C."/>
            <person name="Gautier V."/>
            <person name="Ament-Velasquez S.L."/>
            <person name="Kruys A."/>
            <person name="Hutchinson M.I."/>
            <person name="Powell A.J."/>
            <person name="Barry K."/>
            <person name="Miller A.N."/>
            <person name="Grigoriev I.V."/>
            <person name="Debuchy R."/>
            <person name="Gladieux P."/>
            <person name="Thoren M.H."/>
            <person name="Johannesson H."/>
        </authorList>
    </citation>
    <scope>NUCLEOTIDE SEQUENCE</scope>
    <source>
        <strain evidence="1">CBS 359.72</strain>
    </source>
</reference>
<evidence type="ECO:0000313" key="2">
    <source>
        <dbReference type="Proteomes" id="UP001303647"/>
    </source>
</evidence>
<protein>
    <submittedName>
        <fullName evidence="1">Uncharacterized protein</fullName>
    </submittedName>
</protein>
<accession>A0AAN7CS49</accession>
<dbReference type="Proteomes" id="UP001303647">
    <property type="component" value="Unassembled WGS sequence"/>
</dbReference>
<name>A0AAN7CS49_9PEZI</name>
<reference evidence="1" key="1">
    <citation type="journal article" date="2023" name="Mol. Phylogenet. Evol.">
        <title>Genome-scale phylogeny and comparative genomics of the fungal order Sordariales.</title>
        <authorList>
            <person name="Hensen N."/>
            <person name="Bonometti L."/>
            <person name="Westerberg I."/>
            <person name="Brannstrom I.O."/>
            <person name="Guillou S."/>
            <person name="Cros-Aarteil S."/>
            <person name="Calhoun S."/>
            <person name="Haridas S."/>
            <person name="Kuo A."/>
            <person name="Mondo S."/>
            <person name="Pangilinan J."/>
            <person name="Riley R."/>
            <person name="LaButti K."/>
            <person name="Andreopoulos B."/>
            <person name="Lipzen A."/>
            <person name="Chen C."/>
            <person name="Yan M."/>
            <person name="Daum C."/>
            <person name="Ng V."/>
            <person name="Clum A."/>
            <person name="Steindorff A."/>
            <person name="Ohm R.A."/>
            <person name="Martin F."/>
            <person name="Silar P."/>
            <person name="Natvig D.O."/>
            <person name="Lalanne C."/>
            <person name="Gautier V."/>
            <person name="Ament-Velasquez S.L."/>
            <person name="Kruys A."/>
            <person name="Hutchinson M.I."/>
            <person name="Powell A.J."/>
            <person name="Barry K."/>
            <person name="Miller A.N."/>
            <person name="Grigoriev I.V."/>
            <person name="Debuchy R."/>
            <person name="Gladieux P."/>
            <person name="Hiltunen Thoren M."/>
            <person name="Johannesson H."/>
        </authorList>
    </citation>
    <scope>NUCLEOTIDE SEQUENCE</scope>
    <source>
        <strain evidence="1">CBS 359.72</strain>
    </source>
</reference>
<sequence length="311" mass="35736">MSQNPANRRPHVAIEMLDPGHCKTLTQALYNVLSTDLAEVTYAQLIDGLPTISTVWEGRGIWAPRGHPLLNHSKLCKGALERTRMFRDEFDPAVLRFDSLVIRRYQNAAPGSREFKMRLVELVAAGIHQIAAILFQSDDKVHIKDHIETVHSWKKKPVWMDMGCREPTLFEYPDPPLTLFCHYEYMDHQQYPYGLGDVAGYWAEDRILGGVVVFDRGKLGTECNDIYFHSAQEQYTPHVWRLLDSQFNDLTEFLLSEQPSAAPLPILPSEENEPRYNSWDAMAVHQIFRDPWERAISSERPEDRDCVAVGD</sequence>
<dbReference type="EMBL" id="MU857656">
    <property type="protein sequence ID" value="KAK4247304.1"/>
    <property type="molecule type" value="Genomic_DNA"/>
</dbReference>